<keyword evidence="1" id="KW-0472">Membrane</keyword>
<keyword evidence="3" id="KW-1185">Reference proteome</keyword>
<evidence type="ECO:0000313" key="3">
    <source>
        <dbReference type="Proteomes" id="UP000828251"/>
    </source>
</evidence>
<evidence type="ECO:0000313" key="2">
    <source>
        <dbReference type="EMBL" id="KAH1073017.1"/>
    </source>
</evidence>
<sequence>MDKQGVGRSDQASFIIDAPLAALLSSPLTLLMPSLVGVSTVTAEMYCMSRMDESLEEGYDTRGVVTFFINVPTAVDTSVVIVANEGWVFVA</sequence>
<keyword evidence="1" id="KW-1133">Transmembrane helix</keyword>
<evidence type="ECO:0000256" key="1">
    <source>
        <dbReference type="SAM" id="Phobius"/>
    </source>
</evidence>
<reference evidence="2 3" key="1">
    <citation type="journal article" date="2021" name="Plant Biotechnol. J.">
        <title>Multi-omics assisted identification of the key and species-specific regulatory components of drought-tolerant mechanisms in Gossypium stocksii.</title>
        <authorList>
            <person name="Yu D."/>
            <person name="Ke L."/>
            <person name="Zhang D."/>
            <person name="Wu Y."/>
            <person name="Sun Y."/>
            <person name="Mei J."/>
            <person name="Sun J."/>
            <person name="Sun Y."/>
        </authorList>
    </citation>
    <scope>NUCLEOTIDE SEQUENCE [LARGE SCALE GENOMIC DNA]</scope>
    <source>
        <strain evidence="3">cv. E1</strain>
        <tissue evidence="2">Leaf</tissue>
    </source>
</reference>
<name>A0A9D3V647_9ROSI</name>
<feature type="transmembrane region" description="Helical" evidence="1">
    <location>
        <begin position="20"/>
        <end position="41"/>
    </location>
</feature>
<dbReference type="EMBL" id="JAIQCV010000008">
    <property type="protein sequence ID" value="KAH1073017.1"/>
    <property type="molecule type" value="Genomic_DNA"/>
</dbReference>
<proteinExistence type="predicted"/>
<dbReference type="AlphaFoldDB" id="A0A9D3V647"/>
<protein>
    <submittedName>
        <fullName evidence="2">Uncharacterized protein</fullName>
    </submittedName>
</protein>
<accession>A0A9D3V647</accession>
<keyword evidence="1" id="KW-0812">Transmembrane</keyword>
<comment type="caution">
    <text evidence="2">The sequence shown here is derived from an EMBL/GenBank/DDBJ whole genome shotgun (WGS) entry which is preliminary data.</text>
</comment>
<gene>
    <name evidence="2" type="ORF">J1N35_025345</name>
</gene>
<dbReference type="OrthoDB" id="10556042at2759"/>
<dbReference type="Proteomes" id="UP000828251">
    <property type="component" value="Unassembled WGS sequence"/>
</dbReference>
<organism evidence="2 3">
    <name type="scientific">Gossypium stocksii</name>
    <dbReference type="NCBI Taxonomy" id="47602"/>
    <lineage>
        <taxon>Eukaryota</taxon>
        <taxon>Viridiplantae</taxon>
        <taxon>Streptophyta</taxon>
        <taxon>Embryophyta</taxon>
        <taxon>Tracheophyta</taxon>
        <taxon>Spermatophyta</taxon>
        <taxon>Magnoliopsida</taxon>
        <taxon>eudicotyledons</taxon>
        <taxon>Gunneridae</taxon>
        <taxon>Pentapetalae</taxon>
        <taxon>rosids</taxon>
        <taxon>malvids</taxon>
        <taxon>Malvales</taxon>
        <taxon>Malvaceae</taxon>
        <taxon>Malvoideae</taxon>
        <taxon>Gossypium</taxon>
    </lineage>
</organism>